<feature type="region of interest" description="Disordered" evidence="5">
    <location>
        <begin position="301"/>
        <end position="333"/>
    </location>
</feature>
<feature type="domain" description="Chromo" evidence="7">
    <location>
        <begin position="338"/>
        <end position="398"/>
    </location>
</feature>
<dbReference type="SUPFAM" id="SSF56112">
    <property type="entry name" value="Protein kinase-like (PK-like)"/>
    <property type="match status" value="1"/>
</dbReference>
<evidence type="ECO:0000313" key="8">
    <source>
        <dbReference type="EMBL" id="CAG5105310.1"/>
    </source>
</evidence>
<feature type="region of interest" description="Disordered" evidence="5">
    <location>
        <begin position="665"/>
        <end position="806"/>
    </location>
</feature>
<feature type="compositionally biased region" description="Basic and acidic residues" evidence="5">
    <location>
        <begin position="714"/>
        <end position="728"/>
    </location>
</feature>
<keyword evidence="9" id="KW-1185">Reference proteome</keyword>
<dbReference type="InterPro" id="IPR016197">
    <property type="entry name" value="Chromo-like_dom_sf"/>
</dbReference>
<feature type="compositionally biased region" description="Basic residues" evidence="5">
    <location>
        <begin position="793"/>
        <end position="806"/>
    </location>
</feature>
<evidence type="ECO:0000256" key="3">
    <source>
        <dbReference type="ARBA" id="ARBA00022840"/>
    </source>
</evidence>
<evidence type="ECO:0000256" key="2">
    <source>
        <dbReference type="ARBA" id="ARBA00022741"/>
    </source>
</evidence>
<feature type="domain" description="Chromo" evidence="7">
    <location>
        <begin position="803"/>
        <end position="864"/>
    </location>
</feature>
<feature type="region of interest" description="Disordered" evidence="5">
    <location>
        <begin position="151"/>
        <end position="183"/>
    </location>
</feature>
<dbReference type="CDD" id="cd00024">
    <property type="entry name" value="CD_CSD"/>
    <property type="match status" value="3"/>
</dbReference>
<keyword evidence="3 4" id="KW-0067">ATP-binding</keyword>
<dbReference type="PANTHER" id="PTHR11909">
    <property type="entry name" value="CASEIN KINASE-RELATED"/>
    <property type="match status" value="1"/>
</dbReference>
<feature type="region of interest" description="Disordered" evidence="5">
    <location>
        <begin position="1"/>
        <end position="27"/>
    </location>
</feature>
<dbReference type="InterPro" id="IPR011009">
    <property type="entry name" value="Kinase-like_dom_sf"/>
</dbReference>
<dbReference type="InterPro" id="IPR017441">
    <property type="entry name" value="Protein_kinase_ATP_BS"/>
</dbReference>
<dbReference type="InterPro" id="IPR000953">
    <property type="entry name" value="Chromo/chromo_shadow_dom"/>
</dbReference>
<evidence type="ECO:0000259" key="7">
    <source>
        <dbReference type="PROSITE" id="PS50013"/>
    </source>
</evidence>
<evidence type="ECO:0000256" key="4">
    <source>
        <dbReference type="PROSITE-ProRule" id="PRU10141"/>
    </source>
</evidence>
<feature type="region of interest" description="Disordered" evidence="5">
    <location>
        <begin position="615"/>
        <end position="652"/>
    </location>
</feature>
<feature type="region of interest" description="Disordered" evidence="5">
    <location>
        <begin position="856"/>
        <end position="875"/>
    </location>
</feature>
<evidence type="ECO:0000259" key="6">
    <source>
        <dbReference type="PROSITE" id="PS50011"/>
    </source>
</evidence>
<dbReference type="SUPFAM" id="SSF54160">
    <property type="entry name" value="Chromo domain-like"/>
    <property type="match status" value="4"/>
</dbReference>
<dbReference type="Proteomes" id="UP001158576">
    <property type="component" value="Chromosome 1"/>
</dbReference>
<feature type="domain" description="Protein kinase" evidence="6">
    <location>
        <begin position="907"/>
        <end position="1178"/>
    </location>
</feature>
<feature type="compositionally biased region" description="Basic residues" evidence="5">
    <location>
        <begin position="171"/>
        <end position="180"/>
    </location>
</feature>
<feature type="compositionally biased region" description="Basic and acidic residues" evidence="5">
    <location>
        <begin position="151"/>
        <end position="168"/>
    </location>
</feature>
<protein>
    <recommendedName>
        <fullName evidence="1">non-specific serine/threonine protein kinase</fullName>
        <ecNumber evidence="1">2.7.11.1</ecNumber>
    </recommendedName>
</protein>
<dbReference type="Pfam" id="PF00385">
    <property type="entry name" value="Chromo"/>
    <property type="match status" value="3"/>
</dbReference>
<proteinExistence type="predicted"/>
<dbReference type="InterPro" id="IPR000719">
    <property type="entry name" value="Prot_kinase_dom"/>
</dbReference>
<dbReference type="InterPro" id="IPR008271">
    <property type="entry name" value="Ser/Thr_kinase_AS"/>
</dbReference>
<dbReference type="EC" id="2.7.11.1" evidence="1"/>
<evidence type="ECO:0000313" key="9">
    <source>
        <dbReference type="Proteomes" id="UP001158576"/>
    </source>
</evidence>
<dbReference type="Gene3D" id="1.10.510.10">
    <property type="entry name" value="Transferase(Phosphotransferase) domain 1"/>
    <property type="match status" value="1"/>
</dbReference>
<dbReference type="SMART" id="SM00298">
    <property type="entry name" value="CHROMO"/>
    <property type="match status" value="4"/>
</dbReference>
<gene>
    <name evidence="8" type="ORF">OKIOD_LOCUS10779</name>
</gene>
<dbReference type="InterPro" id="IPR023780">
    <property type="entry name" value="Chromo_domain"/>
</dbReference>
<evidence type="ECO:0000256" key="5">
    <source>
        <dbReference type="SAM" id="MobiDB-lite"/>
    </source>
</evidence>
<sequence length="1199" mass="140101">MEESSTPQPRVSRKKNRIQKRRKPKRSDFMTTNKNVLHNFIHYKGEVITIIQTRINEEERQKFLEEDQVPDPVMGRIKNRIQKRPKPKLSDAICTDKSIVNNLIHYKGYIMMVIHTRLEPGEKIENEENKRYWPYKDMHLLKNVVRLTKEQLRPQEKEPVKTERKENTGRNQRRGRAAKKRGIDFYAENNDDDLILDEPQQPVLKTEPVSEENQEEEEEVDKIIGKRFDERAKTVYYQVLWKGLPLSYATWEPLSNLTNCKECIKDFEKKETAGKPIQQRGRGRPKKEPLLIKAEYNDEVHARSLRPTPRQRVLSNTSVKVEPSTKKTKKKAASQKEWEVQEIIDKRRFDNGVIRYHVLWKGWPRESGTWERKANLTNCAAKLKEFEKKLSSKERKSSRSRPRKEEVVIKTEYLENPELPVVRQTKRKKKLVDIKTEPVDLTQDWDPATEWEVEKIIGKQSLNDGTVQYRVLWKGWPAETATWEPLMNLTSCDEKIRDFENNANARRSKRINIQKDRKNPNEREKQFLEEKKVPDPVMGRIKNRIQKRPKPKLSDYICTDKNIVNNIILYKGYIMTIKHTRLEPGEKIDDENKRYVPFEDMHLLKNVVRLTKEQLRPQEKEPVKVEGNKSCEENQGREHKAQEGGKKSQDEDNNAEVICDHLKQVSQKTAPLPDGTQKSENKCNTRVLRSTARKRMQSTTEIKKLDAEAPQESEESKKVGNCEKHDKSSPVASCEPALNSDEIEASPEVSNISPAEETDKKEDTQGSSRCSRIQAPQKNVDGHKTSENQTNNRRLRPRPRKRLEPRRIIGKHRVTSGAICYLVLWKGLPRYCATWKLGSQLPAEMIEKFEKTIRRKDDTDQNVSGGQKAKRGRPKKTEVRAFTSKVSKSMTPIEAEQVLNRTINNQYGLVRKIGSGSFGTIYLGTESRTKTELAIKVERKYSRKPQLPFESQVYKRLNHPFMKSMRPPGFPKLRYFGVDNDYSYLVMDLVGPTLESLFNFCSRSFKLKTVLQIMDQLVTRVEHVHSKDLIHRDIKPDNLTIGLGSTSSQIMMIDFGLSKFYRHPKTKKHKTFETDASFVGTAKFCSRYTSKGETSSRRDDMESVAYTMIYFLLGTLPWVNLKSTTRWQKLEMILDSKQTMVVEKTLKGFPKELQQFVTYCRSLKFEDQPDYMYLRNLLRGLAFQWKIEFDGVYCWNKKK</sequence>
<dbReference type="PROSITE" id="PS50011">
    <property type="entry name" value="PROTEIN_KINASE_DOM"/>
    <property type="match status" value="1"/>
</dbReference>
<evidence type="ECO:0000256" key="1">
    <source>
        <dbReference type="ARBA" id="ARBA00012513"/>
    </source>
</evidence>
<dbReference type="PROSITE" id="PS00108">
    <property type="entry name" value="PROTEIN_KINASE_ST"/>
    <property type="match status" value="1"/>
</dbReference>
<accession>A0ABN7SWQ0</accession>
<dbReference type="Pfam" id="PF00069">
    <property type="entry name" value="Pkinase"/>
    <property type="match status" value="1"/>
</dbReference>
<feature type="compositionally biased region" description="Basic residues" evidence="5">
    <location>
        <begin position="11"/>
        <end position="25"/>
    </location>
</feature>
<feature type="domain" description="Chromo" evidence="7">
    <location>
        <begin position="218"/>
        <end position="279"/>
    </location>
</feature>
<feature type="compositionally biased region" description="Basic and acidic residues" evidence="5">
    <location>
        <begin position="615"/>
        <end position="650"/>
    </location>
</feature>
<feature type="domain" description="Chromo" evidence="7">
    <location>
        <begin position="451"/>
        <end position="511"/>
    </location>
</feature>
<dbReference type="EMBL" id="OU015566">
    <property type="protein sequence ID" value="CAG5105310.1"/>
    <property type="molecule type" value="Genomic_DNA"/>
</dbReference>
<name>A0ABN7SWQ0_OIKDI</name>
<dbReference type="SMART" id="SM00220">
    <property type="entry name" value="S_TKc"/>
    <property type="match status" value="1"/>
</dbReference>
<dbReference type="Gene3D" id="2.40.50.40">
    <property type="match status" value="4"/>
</dbReference>
<dbReference type="PROSITE" id="PS50013">
    <property type="entry name" value="CHROMO_2"/>
    <property type="match status" value="4"/>
</dbReference>
<dbReference type="InterPro" id="IPR050235">
    <property type="entry name" value="CK1_Ser-Thr_kinase"/>
</dbReference>
<organism evidence="8 9">
    <name type="scientific">Oikopleura dioica</name>
    <name type="common">Tunicate</name>
    <dbReference type="NCBI Taxonomy" id="34765"/>
    <lineage>
        <taxon>Eukaryota</taxon>
        <taxon>Metazoa</taxon>
        <taxon>Chordata</taxon>
        <taxon>Tunicata</taxon>
        <taxon>Appendicularia</taxon>
        <taxon>Copelata</taxon>
        <taxon>Oikopleuridae</taxon>
        <taxon>Oikopleura</taxon>
    </lineage>
</organism>
<keyword evidence="2 4" id="KW-0547">Nucleotide-binding</keyword>
<reference evidence="8 9" key="1">
    <citation type="submission" date="2021-04" db="EMBL/GenBank/DDBJ databases">
        <authorList>
            <person name="Bliznina A."/>
        </authorList>
    </citation>
    <scope>NUCLEOTIDE SEQUENCE [LARGE SCALE GENOMIC DNA]</scope>
</reference>
<feature type="binding site" evidence="4">
    <location>
        <position position="936"/>
    </location>
    <ligand>
        <name>ATP</name>
        <dbReference type="ChEBI" id="CHEBI:30616"/>
    </ligand>
</feature>
<dbReference type="PROSITE" id="PS00107">
    <property type="entry name" value="PROTEIN_KINASE_ATP"/>
    <property type="match status" value="1"/>
</dbReference>
<dbReference type="CDD" id="cd14016">
    <property type="entry name" value="STKc_CK1"/>
    <property type="match status" value="1"/>
</dbReference>
<feature type="compositionally biased region" description="Polar residues" evidence="5">
    <location>
        <begin position="765"/>
        <end position="777"/>
    </location>
</feature>